<keyword evidence="3" id="KW-1185">Reference proteome</keyword>
<keyword evidence="1" id="KW-0812">Transmembrane</keyword>
<sequence>MIMVSRFFCNLFPLGVLVNVFTISVFALVNRPFIQAAQTKHLRYVKLNYAISNPNR</sequence>
<protein>
    <submittedName>
        <fullName evidence="2">Uncharacterized protein</fullName>
    </submittedName>
</protein>
<evidence type="ECO:0000313" key="3">
    <source>
        <dbReference type="Proteomes" id="UP000198942"/>
    </source>
</evidence>
<dbReference type="STRING" id="551995.SAMN05192574_101798"/>
<evidence type="ECO:0000313" key="2">
    <source>
        <dbReference type="EMBL" id="SEM78329.1"/>
    </source>
</evidence>
<keyword evidence="1" id="KW-1133">Transmembrane helix</keyword>
<accession>A0A1H8B7J4</accession>
<evidence type="ECO:0000256" key="1">
    <source>
        <dbReference type="SAM" id="Phobius"/>
    </source>
</evidence>
<proteinExistence type="predicted"/>
<reference evidence="3" key="1">
    <citation type="submission" date="2016-10" db="EMBL/GenBank/DDBJ databases">
        <authorList>
            <person name="Varghese N."/>
            <person name="Submissions S."/>
        </authorList>
    </citation>
    <scope>NUCLEOTIDE SEQUENCE [LARGE SCALE GENOMIC DNA]</scope>
    <source>
        <strain evidence="3">Gh-48</strain>
    </source>
</reference>
<feature type="transmembrane region" description="Helical" evidence="1">
    <location>
        <begin position="7"/>
        <end position="29"/>
    </location>
</feature>
<dbReference type="Proteomes" id="UP000198942">
    <property type="component" value="Unassembled WGS sequence"/>
</dbReference>
<gene>
    <name evidence="2" type="ORF">SAMN05192574_101798</name>
</gene>
<keyword evidence="1" id="KW-0472">Membrane</keyword>
<name>A0A1H8B7J4_9SPHI</name>
<dbReference type="AlphaFoldDB" id="A0A1H8B7J4"/>
<dbReference type="EMBL" id="FOCL01000001">
    <property type="protein sequence ID" value="SEM78329.1"/>
    <property type="molecule type" value="Genomic_DNA"/>
</dbReference>
<organism evidence="2 3">
    <name type="scientific">Mucilaginibacter gossypiicola</name>
    <dbReference type="NCBI Taxonomy" id="551995"/>
    <lineage>
        <taxon>Bacteria</taxon>
        <taxon>Pseudomonadati</taxon>
        <taxon>Bacteroidota</taxon>
        <taxon>Sphingobacteriia</taxon>
        <taxon>Sphingobacteriales</taxon>
        <taxon>Sphingobacteriaceae</taxon>
        <taxon>Mucilaginibacter</taxon>
    </lineage>
</organism>